<accession>A0A8R1YS75</accession>
<reference evidence="1" key="2">
    <citation type="submission" date="2022-06" db="UniProtKB">
        <authorList>
            <consortium name="EnsemblMetazoa"/>
        </authorList>
    </citation>
    <scope>IDENTIFICATION</scope>
    <source>
        <strain evidence="1">PS312</strain>
    </source>
</reference>
<name>A0A2A6CM43_PRIPA</name>
<keyword evidence="2" id="KW-1185">Reference proteome</keyword>
<dbReference type="PANTHER" id="PTHR31627:SF42">
    <property type="entry name" value="G_PROTEIN_RECEP_F1_2 DOMAIN-CONTAINING PROTEIN-RELATED"/>
    <property type="match status" value="1"/>
</dbReference>
<dbReference type="Proteomes" id="UP000005239">
    <property type="component" value="Unassembled WGS sequence"/>
</dbReference>
<dbReference type="EnsemblMetazoa" id="PPA29599.1">
    <property type="protein sequence ID" value="PPA29599.1"/>
    <property type="gene ID" value="WBGene00119153"/>
</dbReference>
<accession>A0A2A6CM43</accession>
<dbReference type="InterPro" id="IPR019426">
    <property type="entry name" value="7TM_GPCR_serpentine_rcpt_Srv"/>
</dbReference>
<gene>
    <name evidence="1" type="primary">WBGene00119153</name>
</gene>
<dbReference type="PANTHER" id="PTHR31627">
    <property type="entry name" value="SERPENTINE RECEPTOR CLASS GAMMA-RELATED"/>
    <property type="match status" value="1"/>
</dbReference>
<reference evidence="2" key="1">
    <citation type="journal article" date="2008" name="Nat. Genet.">
        <title>The Pristionchus pacificus genome provides a unique perspective on nematode lifestyle and parasitism.</title>
        <authorList>
            <person name="Dieterich C."/>
            <person name="Clifton S.W."/>
            <person name="Schuster L.N."/>
            <person name="Chinwalla A."/>
            <person name="Delehaunty K."/>
            <person name="Dinkelacker I."/>
            <person name="Fulton L."/>
            <person name="Fulton R."/>
            <person name="Godfrey J."/>
            <person name="Minx P."/>
            <person name="Mitreva M."/>
            <person name="Roeseler W."/>
            <person name="Tian H."/>
            <person name="Witte H."/>
            <person name="Yang S.P."/>
            <person name="Wilson R.K."/>
            <person name="Sommer R.J."/>
        </authorList>
    </citation>
    <scope>NUCLEOTIDE SEQUENCE [LARGE SCALE GENOMIC DNA]</scope>
    <source>
        <strain evidence="2">PS312</strain>
    </source>
</reference>
<organism evidence="1 2">
    <name type="scientific">Pristionchus pacificus</name>
    <name type="common">Parasitic nematode worm</name>
    <dbReference type="NCBI Taxonomy" id="54126"/>
    <lineage>
        <taxon>Eukaryota</taxon>
        <taxon>Metazoa</taxon>
        <taxon>Ecdysozoa</taxon>
        <taxon>Nematoda</taxon>
        <taxon>Chromadorea</taxon>
        <taxon>Rhabditida</taxon>
        <taxon>Rhabditina</taxon>
        <taxon>Diplogasteromorpha</taxon>
        <taxon>Diplogasteroidea</taxon>
        <taxon>Neodiplogasteridae</taxon>
        <taxon>Pristionchus</taxon>
    </lineage>
</organism>
<evidence type="ECO:0000313" key="2">
    <source>
        <dbReference type="Proteomes" id="UP000005239"/>
    </source>
</evidence>
<proteinExistence type="predicted"/>
<evidence type="ECO:0000313" key="1">
    <source>
        <dbReference type="EnsemblMetazoa" id="PPA29599.1"/>
    </source>
</evidence>
<sequence length="272" mass="31156">MPSVTFWIVLGCWVSVSAALYIRVLFVIKTAKNAMYDTFFFRQFFSQGLFDMTFFAVYIVFNTLPPSANLSLNGTILIRIQYLHTYYFLYAQFCEELPQILVFFIQLVVPFFLIVHCLFQLEPYYILQNENAVRVIAPESVLVNAAQAAVTTSLACSVCAVSYALLLRKLRAYSKSIKTQSRRYLHRETALSLMGFTLFIALCVVTAFYIAILVGILLNPTTYRFITSYYPHIIAVISFMNPWALIMTDSSTRKRAFRISVQNAMAYTTSVF</sequence>
<dbReference type="AlphaFoldDB" id="A0A2A6CM43"/>
<dbReference type="Pfam" id="PF10323">
    <property type="entry name" value="7TM_GPCR_Srv"/>
    <property type="match status" value="1"/>
</dbReference>
<dbReference type="InterPro" id="IPR051119">
    <property type="entry name" value="Nematode_SR-like"/>
</dbReference>
<protein>
    <submittedName>
        <fullName evidence="1">G protein-coupled receptor</fullName>
    </submittedName>
</protein>